<gene>
    <name evidence="2" type="ORF">LTR84_004501</name>
</gene>
<evidence type="ECO:0000313" key="2">
    <source>
        <dbReference type="EMBL" id="KAK5049572.1"/>
    </source>
</evidence>
<evidence type="ECO:0000259" key="1">
    <source>
        <dbReference type="Pfam" id="PF12680"/>
    </source>
</evidence>
<dbReference type="PANTHER" id="PTHR41252:SF1">
    <property type="entry name" value="BLR2505 PROTEIN"/>
    <property type="match status" value="1"/>
</dbReference>
<protein>
    <recommendedName>
        <fullName evidence="1">SnoaL-like domain-containing protein</fullName>
    </recommendedName>
</protein>
<sequence length="142" mass="16535">MYTAREILDAFYKAERRYMAAPPDKRDFETIGATLAPDVRMEQTSALPYAGTYIGKEGMQEWTRKMADYFEIVDVQNPEIFEKEGSNRIVVLSQVHFKVRKTGDEMKFPFCQAMTVDLERGVIQELRPFYWDVEAVNRALGY</sequence>
<dbReference type="Gene3D" id="3.10.450.50">
    <property type="match status" value="1"/>
</dbReference>
<proteinExistence type="predicted"/>
<name>A0AAV9N8E0_9EURO</name>
<dbReference type="RefSeq" id="XP_064704617.1">
    <property type="nucleotide sequence ID" value="XM_064848078.1"/>
</dbReference>
<comment type="caution">
    <text evidence="2">The sequence shown here is derived from an EMBL/GenBank/DDBJ whole genome shotgun (WGS) entry which is preliminary data.</text>
</comment>
<dbReference type="AlphaFoldDB" id="A0AAV9N8E0"/>
<dbReference type="SUPFAM" id="SSF54427">
    <property type="entry name" value="NTF2-like"/>
    <property type="match status" value="1"/>
</dbReference>
<reference evidence="2 3" key="1">
    <citation type="submission" date="2023-08" db="EMBL/GenBank/DDBJ databases">
        <title>Black Yeasts Isolated from many extreme environments.</title>
        <authorList>
            <person name="Coleine C."/>
            <person name="Stajich J.E."/>
            <person name="Selbmann L."/>
        </authorList>
    </citation>
    <scope>NUCLEOTIDE SEQUENCE [LARGE SCALE GENOMIC DNA]</scope>
    <source>
        <strain evidence="2 3">CCFEE 5792</strain>
    </source>
</reference>
<keyword evidence="3" id="KW-1185">Reference proteome</keyword>
<evidence type="ECO:0000313" key="3">
    <source>
        <dbReference type="Proteomes" id="UP001358417"/>
    </source>
</evidence>
<dbReference type="InterPro" id="IPR032710">
    <property type="entry name" value="NTF2-like_dom_sf"/>
</dbReference>
<dbReference type="EMBL" id="JAVRRD010000019">
    <property type="protein sequence ID" value="KAK5049572.1"/>
    <property type="molecule type" value="Genomic_DNA"/>
</dbReference>
<accession>A0AAV9N8E0</accession>
<dbReference type="Proteomes" id="UP001358417">
    <property type="component" value="Unassembled WGS sequence"/>
</dbReference>
<organism evidence="2 3">
    <name type="scientific">Exophiala bonariae</name>
    <dbReference type="NCBI Taxonomy" id="1690606"/>
    <lineage>
        <taxon>Eukaryota</taxon>
        <taxon>Fungi</taxon>
        <taxon>Dikarya</taxon>
        <taxon>Ascomycota</taxon>
        <taxon>Pezizomycotina</taxon>
        <taxon>Eurotiomycetes</taxon>
        <taxon>Chaetothyriomycetidae</taxon>
        <taxon>Chaetothyriales</taxon>
        <taxon>Herpotrichiellaceae</taxon>
        <taxon>Exophiala</taxon>
    </lineage>
</organism>
<dbReference type="PANTHER" id="PTHR41252">
    <property type="entry name" value="BLR2505 PROTEIN"/>
    <property type="match status" value="1"/>
</dbReference>
<dbReference type="GeneID" id="89972679"/>
<dbReference type="Pfam" id="PF12680">
    <property type="entry name" value="SnoaL_2"/>
    <property type="match status" value="1"/>
</dbReference>
<feature type="domain" description="SnoaL-like" evidence="1">
    <location>
        <begin position="17"/>
        <end position="117"/>
    </location>
</feature>
<dbReference type="InterPro" id="IPR037401">
    <property type="entry name" value="SnoaL-like"/>
</dbReference>